<reference evidence="2" key="1">
    <citation type="submission" date="2016-11" db="EMBL/GenBank/DDBJ databases">
        <authorList>
            <person name="Varghese N."/>
            <person name="Submissions S."/>
        </authorList>
    </citation>
    <scope>NUCLEOTIDE SEQUENCE [LARGE SCALE GENOMIC DNA]</scope>
    <source>
        <strain evidence="2">DSM 100566</strain>
    </source>
</reference>
<evidence type="ECO:0000313" key="1">
    <source>
        <dbReference type="EMBL" id="SHF31996.1"/>
    </source>
</evidence>
<accession>A0A1M5APB0</accession>
<dbReference type="Proteomes" id="UP000184144">
    <property type="component" value="Unassembled WGS sequence"/>
</dbReference>
<dbReference type="STRING" id="1486859.SAMN05444273_105125"/>
<proteinExistence type="predicted"/>
<dbReference type="EMBL" id="FQUV01000005">
    <property type="protein sequence ID" value="SHF31996.1"/>
    <property type="molecule type" value="Genomic_DNA"/>
</dbReference>
<sequence length="91" mass="10382">MRDKTDIYDCDAKVCFCTRCDSEKNTCGAHGRSVFFRTAMKVIGREFKGSWGKNESRKGRDYIDTNVQLFRARRDPCPIGLGRTLQKTLPG</sequence>
<protein>
    <submittedName>
        <fullName evidence="1">Uncharacterized protein</fullName>
    </submittedName>
</protein>
<keyword evidence="2" id="KW-1185">Reference proteome</keyword>
<name>A0A1M5APB0_9RHOB</name>
<dbReference type="AlphaFoldDB" id="A0A1M5APB0"/>
<gene>
    <name evidence="1" type="ORF">SAMN05444273_105125</name>
</gene>
<evidence type="ECO:0000313" key="2">
    <source>
        <dbReference type="Proteomes" id="UP000184144"/>
    </source>
</evidence>
<organism evidence="1 2">
    <name type="scientific">Litoreibacter ascidiaceicola</name>
    <dbReference type="NCBI Taxonomy" id="1486859"/>
    <lineage>
        <taxon>Bacteria</taxon>
        <taxon>Pseudomonadati</taxon>
        <taxon>Pseudomonadota</taxon>
        <taxon>Alphaproteobacteria</taxon>
        <taxon>Rhodobacterales</taxon>
        <taxon>Roseobacteraceae</taxon>
        <taxon>Litoreibacter</taxon>
    </lineage>
</organism>